<proteinExistence type="predicted"/>
<evidence type="ECO:0000313" key="1">
    <source>
        <dbReference type="EMBL" id="SPD23410.1"/>
    </source>
</evidence>
<sequence length="154" mass="16747">MMSKLKLTELKPMPLIVTQYKPNPKHLLSPSSKPTASACGILCFFSWLTTVLSSARLRLGLGLQPEPPLAPSHRATLLQSASPTVNPHPLRSLSLTDQIRFDLFFGSVPASSIKSSKASCAVASLPLFNASVNVVIIAGKRSWNRSRSDELDRH</sequence>
<accession>A0A2N9IH38</accession>
<reference evidence="1" key="1">
    <citation type="submission" date="2018-02" db="EMBL/GenBank/DDBJ databases">
        <authorList>
            <person name="Cohen D.B."/>
            <person name="Kent A.D."/>
        </authorList>
    </citation>
    <scope>NUCLEOTIDE SEQUENCE</scope>
</reference>
<protein>
    <submittedName>
        <fullName evidence="1">Uncharacterized protein</fullName>
    </submittedName>
</protein>
<dbReference type="EMBL" id="OIVN01005642">
    <property type="protein sequence ID" value="SPD23410.1"/>
    <property type="molecule type" value="Genomic_DNA"/>
</dbReference>
<dbReference type="AlphaFoldDB" id="A0A2N9IH38"/>
<name>A0A2N9IH38_FAGSY</name>
<gene>
    <name evidence="1" type="ORF">FSB_LOCUS51292</name>
</gene>
<organism evidence="1">
    <name type="scientific">Fagus sylvatica</name>
    <name type="common">Beechnut</name>
    <dbReference type="NCBI Taxonomy" id="28930"/>
    <lineage>
        <taxon>Eukaryota</taxon>
        <taxon>Viridiplantae</taxon>
        <taxon>Streptophyta</taxon>
        <taxon>Embryophyta</taxon>
        <taxon>Tracheophyta</taxon>
        <taxon>Spermatophyta</taxon>
        <taxon>Magnoliopsida</taxon>
        <taxon>eudicotyledons</taxon>
        <taxon>Gunneridae</taxon>
        <taxon>Pentapetalae</taxon>
        <taxon>rosids</taxon>
        <taxon>fabids</taxon>
        <taxon>Fagales</taxon>
        <taxon>Fagaceae</taxon>
        <taxon>Fagus</taxon>
    </lineage>
</organism>